<dbReference type="PANTHER" id="PTHR32092">
    <property type="entry name" value="6-PHOSPHO-BETA-GLUCOSIDASE-RELATED"/>
    <property type="match status" value="1"/>
</dbReference>
<feature type="site" description="Increases basicity of active site Tyr" evidence="10">
    <location>
        <position position="106"/>
    </location>
</feature>
<feature type="binding site" evidence="8">
    <location>
        <position position="300"/>
    </location>
    <ligand>
        <name>substrate</name>
    </ligand>
</feature>
<dbReference type="Gene3D" id="3.90.110.10">
    <property type="entry name" value="Lactate dehydrogenase/glycoside hydrolase, family 4, C-terminal"/>
    <property type="match status" value="1"/>
</dbReference>
<dbReference type="InterPro" id="IPR022616">
    <property type="entry name" value="Glyco_hydro_4_C"/>
</dbReference>
<evidence type="ECO:0000256" key="4">
    <source>
        <dbReference type="ARBA" id="ARBA00023027"/>
    </source>
</evidence>
<feature type="active site" description="Proton acceptor" evidence="7">
    <location>
        <position position="258"/>
    </location>
</feature>
<dbReference type="InterPro" id="IPR001088">
    <property type="entry name" value="Glyco_hydro_4"/>
</dbReference>
<dbReference type="InterPro" id="IPR019802">
    <property type="entry name" value="GlycHydrolase_4_CS"/>
</dbReference>
<evidence type="ECO:0000256" key="11">
    <source>
        <dbReference type="RuleBase" id="RU361152"/>
    </source>
</evidence>
<evidence type="ECO:0000256" key="8">
    <source>
        <dbReference type="PIRSR" id="PIRSR601088-2"/>
    </source>
</evidence>
<keyword evidence="4 11" id="KW-0520">NAD</keyword>
<evidence type="ECO:0000313" key="14">
    <source>
        <dbReference type="Proteomes" id="UP000019754"/>
    </source>
</evidence>
<dbReference type="PANTHER" id="PTHR32092:SF5">
    <property type="entry name" value="6-PHOSPHO-BETA-GLUCOSIDASE"/>
    <property type="match status" value="1"/>
</dbReference>
<name>A0A022KTB9_9MICO</name>
<dbReference type="InterPro" id="IPR015955">
    <property type="entry name" value="Lactate_DH/Glyco_Ohase_4_C"/>
</dbReference>
<feature type="binding site" evidence="8">
    <location>
        <position position="90"/>
    </location>
    <ligand>
        <name>substrate</name>
    </ligand>
</feature>
<dbReference type="InterPro" id="IPR036291">
    <property type="entry name" value="NAD(P)-bd_dom_sf"/>
</dbReference>
<comment type="cofactor">
    <cofactor evidence="11">
        <name>NAD(+)</name>
        <dbReference type="ChEBI" id="CHEBI:57540"/>
    </cofactor>
    <text evidence="11">Binds 1 NAD(+) per subunit.</text>
</comment>
<feature type="binding site" evidence="9">
    <location>
        <position position="165"/>
    </location>
    <ligand>
        <name>Mn(2+)</name>
        <dbReference type="ChEBI" id="CHEBI:29035"/>
    </ligand>
</feature>
<keyword evidence="2 9" id="KW-0479">Metal-binding</keyword>
<accession>A0A022KTB9</accession>
<evidence type="ECO:0000256" key="6">
    <source>
        <dbReference type="ARBA" id="ARBA00023295"/>
    </source>
</evidence>
<protein>
    <submittedName>
        <fullName evidence="13">6-phospho-beta-glucosidase</fullName>
    </submittedName>
</protein>
<keyword evidence="9" id="KW-0408">Iron</keyword>
<proteinExistence type="inferred from homology"/>
<evidence type="ECO:0000256" key="3">
    <source>
        <dbReference type="ARBA" id="ARBA00022801"/>
    </source>
</evidence>
<feature type="binding site" evidence="9">
    <location>
        <position position="209"/>
    </location>
    <ligand>
        <name>Mn(2+)</name>
        <dbReference type="ChEBI" id="CHEBI:29035"/>
    </ligand>
</feature>
<evidence type="ECO:0000256" key="5">
    <source>
        <dbReference type="ARBA" id="ARBA00023211"/>
    </source>
</evidence>
<organism evidence="13 14">
    <name type="scientific">Brachybacterium muris UCD-AY4</name>
    <dbReference type="NCBI Taxonomy" id="1249481"/>
    <lineage>
        <taxon>Bacteria</taxon>
        <taxon>Bacillati</taxon>
        <taxon>Actinomycetota</taxon>
        <taxon>Actinomycetes</taxon>
        <taxon>Micrococcales</taxon>
        <taxon>Dermabacteraceae</taxon>
        <taxon>Brachybacterium</taxon>
    </lineage>
</organism>
<evidence type="ECO:0000256" key="9">
    <source>
        <dbReference type="PIRSR" id="PIRSR601088-3"/>
    </source>
</evidence>
<sequence>MKLALLGGGGFRVPLVFRTLLADTSPGRVTELRLVDTDPARLRTMSSILETMSAGRADVPRILLFTDLREAVRGVDFVFSALRVGGTRGRALDEQIAQQVGLLGQETTGFGGISYALRGLPTALDIARTIAEVNPEAWLINFTNPAGIVTEASRAILGDRVIGICDSPIGLARRALGALESAGLAPAGTTAATGLGDSPVRLDYIGLNHLGWLQGLEVDGTDLMPALLARPDLLERTEEGRLFGADWVRTLGCLPNEYLHYYYFARETVAADADADLTRGRFLLGQQDAFFTEAAGSPERAAELWEATRRRREETYMATNREAAGGMERDEADLESGGYDKVALAIMHAIAHDRPAQLILNVANGSQVDFLPPDAVIEVPCTVDANGATAHQVSPVPVHGRGLVHTVKTVERTVIAAVQERSRDLAVEALALHPLIDGVGVARKALALAEDAFPELAYLR</sequence>
<dbReference type="AlphaFoldDB" id="A0A022KTB9"/>
<feature type="binding site" evidence="8">
    <location>
        <position position="144"/>
    </location>
    <ligand>
        <name>substrate</name>
    </ligand>
</feature>
<feature type="domain" description="Glycosyl hydrolase family 4 C-terminal" evidence="12">
    <location>
        <begin position="204"/>
        <end position="436"/>
    </location>
</feature>
<dbReference type="SUPFAM" id="SSF56327">
    <property type="entry name" value="LDH C-terminal domain-like"/>
    <property type="match status" value="1"/>
</dbReference>
<dbReference type="GO" id="GO:0005975">
    <property type="term" value="P:carbohydrate metabolic process"/>
    <property type="evidence" value="ECO:0007669"/>
    <property type="project" value="InterPro"/>
</dbReference>
<comment type="similarity">
    <text evidence="1 11">Belongs to the glycosyl hydrolase 4 family.</text>
</comment>
<keyword evidence="9" id="KW-0533">Nickel</keyword>
<dbReference type="GO" id="GO:0004553">
    <property type="term" value="F:hydrolase activity, hydrolyzing O-glycosyl compounds"/>
    <property type="evidence" value="ECO:0007669"/>
    <property type="project" value="InterPro"/>
</dbReference>
<evidence type="ECO:0000256" key="2">
    <source>
        <dbReference type="ARBA" id="ARBA00022723"/>
    </source>
</evidence>
<keyword evidence="9" id="KW-0170">Cobalt</keyword>
<comment type="caution">
    <text evidence="13">The sequence shown here is derived from an EMBL/GenBank/DDBJ whole genome shotgun (WGS) entry which is preliminary data.</text>
</comment>
<dbReference type="GO" id="GO:0016616">
    <property type="term" value="F:oxidoreductase activity, acting on the CH-OH group of donors, NAD or NADP as acceptor"/>
    <property type="evidence" value="ECO:0007669"/>
    <property type="project" value="InterPro"/>
</dbReference>
<gene>
    <name evidence="13" type="ORF">D641_0114840</name>
</gene>
<keyword evidence="3 11" id="KW-0378">Hydrolase</keyword>
<evidence type="ECO:0000256" key="7">
    <source>
        <dbReference type="PIRSR" id="PIRSR601088-1"/>
    </source>
</evidence>
<evidence type="ECO:0000256" key="10">
    <source>
        <dbReference type="PIRSR" id="PIRSR601088-4"/>
    </source>
</evidence>
<dbReference type="Gene3D" id="3.40.50.720">
    <property type="entry name" value="NAD(P)-binding Rossmann-like Domain"/>
    <property type="match status" value="1"/>
</dbReference>
<reference evidence="13 14" key="1">
    <citation type="journal article" date="2013" name="Genome Announc.">
        <title>Draft genome sequence of an Actinobacterium, Brachybacterium muris strain UCD-AY4.</title>
        <authorList>
            <person name="Lo J.R."/>
            <person name="Lang J.M."/>
            <person name="Darling A.E."/>
            <person name="Eisen J.A."/>
            <person name="Coil D.A."/>
        </authorList>
    </citation>
    <scope>NUCLEOTIDE SEQUENCE [LARGE SCALE GENOMIC DNA]</scope>
    <source>
        <strain evidence="13 14">UCD-AY4</strain>
    </source>
</reference>
<dbReference type="HOGENOM" id="CLU_045951_0_1_11"/>
<dbReference type="STRING" id="1249481.D641_0114840"/>
<dbReference type="EMBL" id="AORC01000029">
    <property type="protein sequence ID" value="EYT47647.1"/>
    <property type="molecule type" value="Genomic_DNA"/>
</dbReference>
<dbReference type="GO" id="GO:0046872">
    <property type="term" value="F:metal ion binding"/>
    <property type="evidence" value="ECO:0007669"/>
    <property type="project" value="UniProtKB-KW"/>
</dbReference>
<dbReference type="OrthoDB" id="9767022at2"/>
<dbReference type="PROSITE" id="PS01324">
    <property type="entry name" value="GLYCOSYL_HYDROL_F4"/>
    <property type="match status" value="1"/>
</dbReference>
<dbReference type="RefSeq" id="WP_017824288.1">
    <property type="nucleotide sequence ID" value="NZ_AORC01000029.1"/>
</dbReference>
<keyword evidence="6 11" id="KW-0326">Glycosidase</keyword>
<feature type="active site" description="Proton donor" evidence="7">
    <location>
        <position position="166"/>
    </location>
</feature>
<keyword evidence="5 9" id="KW-0464">Manganese</keyword>
<keyword evidence="14" id="KW-1185">Reference proteome</keyword>
<evidence type="ECO:0000256" key="1">
    <source>
        <dbReference type="ARBA" id="ARBA00010141"/>
    </source>
</evidence>
<dbReference type="Proteomes" id="UP000019754">
    <property type="component" value="Unassembled WGS sequence"/>
</dbReference>
<dbReference type="Pfam" id="PF11975">
    <property type="entry name" value="Glyco_hydro_4C"/>
    <property type="match status" value="1"/>
</dbReference>
<dbReference type="SUPFAM" id="SSF51735">
    <property type="entry name" value="NAD(P)-binding Rossmann-fold domains"/>
    <property type="match status" value="1"/>
</dbReference>
<evidence type="ECO:0000259" key="12">
    <source>
        <dbReference type="Pfam" id="PF11975"/>
    </source>
</evidence>
<evidence type="ECO:0000313" key="13">
    <source>
        <dbReference type="EMBL" id="EYT47647.1"/>
    </source>
</evidence>
<dbReference type="Pfam" id="PF02056">
    <property type="entry name" value="Glyco_hydro_4"/>
    <property type="match status" value="1"/>
</dbReference>
<dbReference type="PRINTS" id="PR00732">
    <property type="entry name" value="GLHYDRLASE4"/>
</dbReference>